<accession>A0A8R7TFR7</accession>
<protein>
    <submittedName>
        <fullName evidence="2">Uncharacterized protein</fullName>
    </submittedName>
</protein>
<proteinExistence type="predicted"/>
<reference evidence="2" key="2">
    <citation type="submission" date="2018-03" db="EMBL/GenBank/DDBJ databases">
        <title>The Triticum urartu genome reveals the dynamic nature of wheat genome evolution.</title>
        <authorList>
            <person name="Ling H."/>
            <person name="Ma B."/>
            <person name="Shi X."/>
            <person name="Liu H."/>
            <person name="Dong L."/>
            <person name="Sun H."/>
            <person name="Cao Y."/>
            <person name="Gao Q."/>
            <person name="Zheng S."/>
            <person name="Li Y."/>
            <person name="Yu Y."/>
            <person name="Du H."/>
            <person name="Qi M."/>
            <person name="Li Y."/>
            <person name="Yu H."/>
            <person name="Cui Y."/>
            <person name="Wang N."/>
            <person name="Chen C."/>
            <person name="Wu H."/>
            <person name="Zhao Y."/>
            <person name="Zhang J."/>
            <person name="Li Y."/>
            <person name="Zhou W."/>
            <person name="Zhang B."/>
            <person name="Hu W."/>
            <person name="Eijk M."/>
            <person name="Tang J."/>
            <person name="Witsenboer H."/>
            <person name="Zhao S."/>
            <person name="Li Z."/>
            <person name="Zhang A."/>
            <person name="Wang D."/>
            <person name="Liang C."/>
        </authorList>
    </citation>
    <scope>NUCLEOTIDE SEQUENCE [LARGE SCALE GENOMIC DNA]</scope>
    <source>
        <strain evidence="2">cv. G1812</strain>
    </source>
</reference>
<feature type="region of interest" description="Disordered" evidence="1">
    <location>
        <begin position="40"/>
        <end position="67"/>
    </location>
</feature>
<organism evidence="2 3">
    <name type="scientific">Triticum urartu</name>
    <name type="common">Red wild einkorn</name>
    <name type="synonym">Crithodium urartu</name>
    <dbReference type="NCBI Taxonomy" id="4572"/>
    <lineage>
        <taxon>Eukaryota</taxon>
        <taxon>Viridiplantae</taxon>
        <taxon>Streptophyta</taxon>
        <taxon>Embryophyta</taxon>
        <taxon>Tracheophyta</taxon>
        <taxon>Spermatophyta</taxon>
        <taxon>Magnoliopsida</taxon>
        <taxon>Liliopsida</taxon>
        <taxon>Poales</taxon>
        <taxon>Poaceae</taxon>
        <taxon>BOP clade</taxon>
        <taxon>Pooideae</taxon>
        <taxon>Triticodae</taxon>
        <taxon>Triticeae</taxon>
        <taxon>Triticinae</taxon>
        <taxon>Triticum</taxon>
    </lineage>
</organism>
<gene>
    <name evidence="2" type="primary">LOC125536514</name>
</gene>
<dbReference type="Proteomes" id="UP000015106">
    <property type="component" value="Chromosome 2"/>
</dbReference>
<reference evidence="3" key="1">
    <citation type="journal article" date="2013" name="Nature">
        <title>Draft genome of the wheat A-genome progenitor Triticum urartu.</title>
        <authorList>
            <person name="Ling H.Q."/>
            <person name="Zhao S."/>
            <person name="Liu D."/>
            <person name="Wang J."/>
            <person name="Sun H."/>
            <person name="Zhang C."/>
            <person name="Fan H."/>
            <person name="Li D."/>
            <person name="Dong L."/>
            <person name="Tao Y."/>
            <person name="Gao C."/>
            <person name="Wu H."/>
            <person name="Li Y."/>
            <person name="Cui Y."/>
            <person name="Guo X."/>
            <person name="Zheng S."/>
            <person name="Wang B."/>
            <person name="Yu K."/>
            <person name="Liang Q."/>
            <person name="Yang W."/>
            <person name="Lou X."/>
            <person name="Chen J."/>
            <person name="Feng M."/>
            <person name="Jian J."/>
            <person name="Zhang X."/>
            <person name="Luo G."/>
            <person name="Jiang Y."/>
            <person name="Liu J."/>
            <person name="Wang Z."/>
            <person name="Sha Y."/>
            <person name="Zhang B."/>
            <person name="Wu H."/>
            <person name="Tang D."/>
            <person name="Shen Q."/>
            <person name="Xue P."/>
            <person name="Zou S."/>
            <person name="Wang X."/>
            <person name="Liu X."/>
            <person name="Wang F."/>
            <person name="Yang Y."/>
            <person name="An X."/>
            <person name="Dong Z."/>
            <person name="Zhang K."/>
            <person name="Zhang X."/>
            <person name="Luo M.C."/>
            <person name="Dvorak J."/>
            <person name="Tong Y."/>
            <person name="Wang J."/>
            <person name="Yang H."/>
            <person name="Li Z."/>
            <person name="Wang D."/>
            <person name="Zhang A."/>
            <person name="Wang J."/>
        </authorList>
    </citation>
    <scope>NUCLEOTIDE SEQUENCE</scope>
    <source>
        <strain evidence="3">cv. G1812</strain>
    </source>
</reference>
<evidence type="ECO:0000313" key="3">
    <source>
        <dbReference type="Proteomes" id="UP000015106"/>
    </source>
</evidence>
<evidence type="ECO:0000256" key="1">
    <source>
        <dbReference type="SAM" id="MobiDB-lite"/>
    </source>
</evidence>
<reference evidence="2" key="3">
    <citation type="submission" date="2022-06" db="UniProtKB">
        <authorList>
            <consortium name="EnsemblPlants"/>
        </authorList>
    </citation>
    <scope>IDENTIFICATION</scope>
</reference>
<feature type="region of interest" description="Disordered" evidence="1">
    <location>
        <begin position="1"/>
        <end position="26"/>
    </location>
</feature>
<name>A0A8R7TFR7_TRIUA</name>
<keyword evidence="3" id="KW-1185">Reference proteome</keyword>
<dbReference type="AlphaFoldDB" id="A0A8R7TFR7"/>
<sequence>SPRRRSEPEEPSSGRRLPRRRHQGPEAIARSADLLVQVTSAAVTAGRAPGQSPSWPPPPPTLPGHRLGRKVLDDSLHRTTAARIDFVVTQEFLPWSFPVQRTEFDTPNHKTTFNITTQGNFRKYFPVPGRNRTEDYTLQEWLTESSVHISEAKRGVGVEDLTQFGSNYCYLSNRSFSPRLLVVRP</sequence>
<dbReference type="Gramene" id="TuG1812G0200002045.01.T01">
    <property type="protein sequence ID" value="TuG1812G0200002045.01.T01"/>
    <property type="gene ID" value="TuG1812G0200002045.01"/>
</dbReference>
<evidence type="ECO:0000313" key="2">
    <source>
        <dbReference type="EnsemblPlants" id="TuG1812G0200002045.01.T01"/>
    </source>
</evidence>
<dbReference type="EnsemblPlants" id="TuG1812G0200002045.01.T01">
    <property type="protein sequence ID" value="TuG1812G0200002045.01.T01"/>
    <property type="gene ID" value="TuG1812G0200002045.01"/>
</dbReference>